<dbReference type="Proteomes" id="UP000654345">
    <property type="component" value="Unassembled WGS sequence"/>
</dbReference>
<feature type="domain" description="Alpha/beta hydrolase fold-3" evidence="4">
    <location>
        <begin position="76"/>
        <end position="283"/>
    </location>
</feature>
<gene>
    <name evidence="5" type="ORF">KSB_11160</name>
</gene>
<reference evidence="5 6" key="1">
    <citation type="journal article" date="2021" name="Int. J. Syst. Evol. Microbiol.">
        <title>Reticulibacter mediterranei gen. nov., sp. nov., within the new family Reticulibacteraceae fam. nov., and Ktedonospora formicarum gen. nov., sp. nov., Ktedonobacter robiniae sp. nov., Dictyobacter formicarum sp. nov. and Dictyobacter arantiisoli sp. nov., belonging to the class Ktedonobacteria.</title>
        <authorList>
            <person name="Yabe S."/>
            <person name="Zheng Y."/>
            <person name="Wang C.M."/>
            <person name="Sakai Y."/>
            <person name="Abe K."/>
            <person name="Yokota A."/>
            <person name="Donadio S."/>
            <person name="Cavaletti L."/>
            <person name="Monciardini P."/>
        </authorList>
    </citation>
    <scope>NUCLEOTIDE SEQUENCE [LARGE SCALE GENOMIC DNA]</scope>
    <source>
        <strain evidence="5 6">SOSP1-30</strain>
    </source>
</reference>
<comment type="caution">
    <text evidence="5">The sequence shown here is derived from an EMBL/GenBank/DDBJ whole genome shotgun (WGS) entry which is preliminary data.</text>
</comment>
<dbReference type="InterPro" id="IPR002168">
    <property type="entry name" value="Lipase_GDXG_HIS_AS"/>
</dbReference>
<keyword evidence="2" id="KW-0378">Hydrolase</keyword>
<dbReference type="InterPro" id="IPR033140">
    <property type="entry name" value="Lipase_GDXG_put_SER_AS"/>
</dbReference>
<dbReference type="InterPro" id="IPR013094">
    <property type="entry name" value="AB_hydrolase_3"/>
</dbReference>
<organism evidence="5 6">
    <name type="scientific">Ktedonobacter robiniae</name>
    <dbReference type="NCBI Taxonomy" id="2778365"/>
    <lineage>
        <taxon>Bacteria</taxon>
        <taxon>Bacillati</taxon>
        <taxon>Chloroflexota</taxon>
        <taxon>Ktedonobacteria</taxon>
        <taxon>Ktedonobacterales</taxon>
        <taxon>Ktedonobacteraceae</taxon>
        <taxon>Ktedonobacter</taxon>
    </lineage>
</organism>
<dbReference type="PANTHER" id="PTHR48081:SF8">
    <property type="entry name" value="ALPHA_BETA HYDROLASE FOLD-3 DOMAIN-CONTAINING PROTEIN-RELATED"/>
    <property type="match status" value="1"/>
</dbReference>
<keyword evidence="6" id="KW-1185">Reference proteome</keyword>
<feature type="active site" evidence="3">
    <location>
        <position position="154"/>
    </location>
</feature>
<dbReference type="SUPFAM" id="SSF53474">
    <property type="entry name" value="alpha/beta-Hydrolases"/>
    <property type="match status" value="1"/>
</dbReference>
<dbReference type="Pfam" id="PF07859">
    <property type="entry name" value="Abhydrolase_3"/>
    <property type="match status" value="1"/>
</dbReference>
<evidence type="ECO:0000313" key="6">
    <source>
        <dbReference type="Proteomes" id="UP000654345"/>
    </source>
</evidence>
<proteinExistence type="inferred from homology"/>
<evidence type="ECO:0000313" key="5">
    <source>
        <dbReference type="EMBL" id="GHO52641.1"/>
    </source>
</evidence>
<sequence>MTLDPQVAAYLASLPVAEPVTSLDEMRRQNTFSGIVSGGEAIPLAQVHNRTIPGPAGEIPVRIYRPTPDNVLLPVVLYFHGGGWVLGNLDTHDNICRSLAKHTSCVVIAVDYRLAPEHKYPAALEDAEAALLWVTANAQELAIDASRIAVAGDSAGGNIAAALTLLARDKGYPPLAAQALIYPVADYYTGDHDSYTTIKEGYGLTAEDMRWYWDQYLSTPDEGEHPYAAPLRAQDLSHLPPALILVAEYDPLRDEGQKYAQRLQEAGVPTQFIYLKGLIHSFFRMNGVFPHALEHQRNVAAWLHSRFEE</sequence>
<accession>A0ABQ3UIT4</accession>
<protein>
    <submittedName>
        <fullName evidence="5">Lipase/esterase</fullName>
    </submittedName>
</protein>
<evidence type="ECO:0000256" key="2">
    <source>
        <dbReference type="ARBA" id="ARBA00022801"/>
    </source>
</evidence>
<dbReference type="RefSeq" id="WP_201369522.1">
    <property type="nucleotide sequence ID" value="NZ_BNJG01000001.1"/>
</dbReference>
<dbReference type="EMBL" id="BNJG01000001">
    <property type="protein sequence ID" value="GHO52641.1"/>
    <property type="molecule type" value="Genomic_DNA"/>
</dbReference>
<dbReference type="PROSITE" id="PS01173">
    <property type="entry name" value="LIPASE_GDXG_HIS"/>
    <property type="match status" value="1"/>
</dbReference>
<evidence type="ECO:0000256" key="3">
    <source>
        <dbReference type="PROSITE-ProRule" id="PRU10038"/>
    </source>
</evidence>
<evidence type="ECO:0000256" key="1">
    <source>
        <dbReference type="ARBA" id="ARBA00010515"/>
    </source>
</evidence>
<evidence type="ECO:0000259" key="4">
    <source>
        <dbReference type="Pfam" id="PF07859"/>
    </source>
</evidence>
<dbReference type="InterPro" id="IPR050300">
    <property type="entry name" value="GDXG_lipolytic_enzyme"/>
</dbReference>
<dbReference type="PANTHER" id="PTHR48081">
    <property type="entry name" value="AB HYDROLASE SUPERFAMILY PROTEIN C4A8.06C"/>
    <property type="match status" value="1"/>
</dbReference>
<dbReference type="PROSITE" id="PS01174">
    <property type="entry name" value="LIPASE_GDXG_SER"/>
    <property type="match status" value="1"/>
</dbReference>
<comment type="similarity">
    <text evidence="1">Belongs to the 'GDXG' lipolytic enzyme family.</text>
</comment>
<name>A0ABQ3UIT4_9CHLR</name>
<dbReference type="InterPro" id="IPR029058">
    <property type="entry name" value="AB_hydrolase_fold"/>
</dbReference>
<dbReference type="Gene3D" id="3.40.50.1820">
    <property type="entry name" value="alpha/beta hydrolase"/>
    <property type="match status" value="1"/>
</dbReference>